<feature type="domain" description="Potassium channel" evidence="10">
    <location>
        <begin position="381"/>
        <end position="453"/>
    </location>
</feature>
<name>A0A0B8N5H8_TALPI</name>
<organism evidence="11 12">
    <name type="scientific">Talaromyces pinophilus</name>
    <name type="common">Penicillium pinophilum</name>
    <dbReference type="NCBI Taxonomy" id="128442"/>
    <lineage>
        <taxon>Eukaryota</taxon>
        <taxon>Fungi</taxon>
        <taxon>Dikarya</taxon>
        <taxon>Ascomycota</taxon>
        <taxon>Pezizomycotina</taxon>
        <taxon>Eurotiomycetes</taxon>
        <taxon>Eurotiomycetidae</taxon>
        <taxon>Eurotiales</taxon>
        <taxon>Trichocomaceae</taxon>
        <taxon>Talaromyces</taxon>
        <taxon>Talaromyces sect. Talaromyces</taxon>
    </lineage>
</organism>
<keyword evidence="7" id="KW-0407">Ion channel</keyword>
<keyword evidence="3 9" id="KW-0812">Transmembrane</keyword>
<feature type="transmembrane region" description="Helical" evidence="9">
    <location>
        <begin position="369"/>
        <end position="393"/>
    </location>
</feature>
<gene>
    <name evidence="11" type="ORF">TCE0_038r12663</name>
</gene>
<keyword evidence="4 9" id="KW-1133">Transmembrane helix</keyword>
<evidence type="ECO:0000256" key="6">
    <source>
        <dbReference type="ARBA" id="ARBA00023136"/>
    </source>
</evidence>
<proteinExistence type="predicted"/>
<dbReference type="GO" id="GO:0005886">
    <property type="term" value="C:plasma membrane"/>
    <property type="evidence" value="ECO:0007669"/>
    <property type="project" value="TreeGrafter"/>
</dbReference>
<dbReference type="InterPro" id="IPR003280">
    <property type="entry name" value="2pore_dom_K_chnl"/>
</dbReference>
<evidence type="ECO:0000256" key="8">
    <source>
        <dbReference type="SAM" id="MobiDB-lite"/>
    </source>
</evidence>
<dbReference type="PANTHER" id="PTHR11003">
    <property type="entry name" value="POTASSIUM CHANNEL, SUBFAMILY K"/>
    <property type="match status" value="1"/>
</dbReference>
<reference evidence="12" key="1">
    <citation type="journal article" date="2015" name="Genome Announc.">
        <title>Draft genome sequence of Talaromyces cellulolyticus strain Y-94, a source of lignocellulosic biomass-degrading enzymes.</title>
        <authorList>
            <person name="Fujii T."/>
            <person name="Koike H."/>
            <person name="Sawayama S."/>
            <person name="Yano S."/>
            <person name="Inoue H."/>
        </authorList>
    </citation>
    <scope>NUCLEOTIDE SEQUENCE [LARGE SCALE GENOMIC DNA]</scope>
    <source>
        <strain evidence="12">Y-94</strain>
    </source>
</reference>
<evidence type="ECO:0000256" key="5">
    <source>
        <dbReference type="ARBA" id="ARBA00023065"/>
    </source>
</evidence>
<accession>A0A0B8N5H8</accession>
<sequence>MNDPGLDPAVAETANQIEHRTQDGHKESNSQYVHWTSPDRELTQFLEPTRWWYASTEIPLIAATFGPMANVFSVCSLAQKWREIVTDGEPPYAGQAVGDPAWEVAISGVSLAAALFANFCLLLTMARKMSFNMALPIVIAGWYVASILLVIILIIVGRDTQSAANASRGMQMTEAYYYGCIAAGLYFTIASLLIFTVYGAMKGHYSRKFHLSQSQRTLMIQNIGFLVYLLAGAAVYSHIEGWRFNDAVWWSDFTILTIGIGYPSPTTHLGRGLLFPYAFGGILIIGVVIGSIRSLVLERGKSKMSSRLLEKTRKTFTKAMASTGQKDDSGVLKLFPIMDGDGEDAKELAKREFFAMRKVRHLAHTEHRWLSLLISGIAVGILWFIGALIFQHAESTQQWTYFQALYYTYTSLLTIGYGDIYTISNWGRAFFVFWSLLAVPAMTVFISNLGDTFIRQFRDFANFIGELTVLPGDMGYRERFREFFNTELWPFTLNKPNSKNKSPKEDENKDATQAMERAESALEEEQLKEEHAALQRGDVVAENIHHHQYLLMRELREIFKWVNASPAKEFDYDEWVYFLQLLDEDKSVEDMKRINDGRSQSEEKEETKWSWISHRSPLLGDKSEAEWLLEALADKLERELRKLSDEYRQREKQESDGKSHDNDDESESSRKQK</sequence>
<comment type="subcellular location">
    <subcellularLocation>
        <location evidence="1">Membrane</location>
        <topology evidence="1">Multi-pass membrane protein</topology>
    </subcellularLocation>
</comment>
<dbReference type="Proteomes" id="UP000053095">
    <property type="component" value="Unassembled WGS sequence"/>
</dbReference>
<feature type="region of interest" description="Disordered" evidence="8">
    <location>
        <begin position="495"/>
        <end position="521"/>
    </location>
</feature>
<evidence type="ECO:0000313" key="12">
    <source>
        <dbReference type="Proteomes" id="UP000053095"/>
    </source>
</evidence>
<evidence type="ECO:0000256" key="9">
    <source>
        <dbReference type="SAM" id="Phobius"/>
    </source>
</evidence>
<dbReference type="PANTHER" id="PTHR11003:SF301">
    <property type="entry name" value="POTASSIUM CHANNEL PROTEIN"/>
    <property type="match status" value="1"/>
</dbReference>
<feature type="transmembrane region" description="Helical" evidence="9">
    <location>
        <begin position="176"/>
        <end position="198"/>
    </location>
</feature>
<dbReference type="GO" id="GO:0030322">
    <property type="term" value="P:stabilization of membrane potential"/>
    <property type="evidence" value="ECO:0007669"/>
    <property type="project" value="TreeGrafter"/>
</dbReference>
<keyword evidence="5" id="KW-0406">Ion transport</keyword>
<evidence type="ECO:0000256" key="1">
    <source>
        <dbReference type="ARBA" id="ARBA00004141"/>
    </source>
</evidence>
<dbReference type="Pfam" id="PF07885">
    <property type="entry name" value="Ion_trans_2"/>
    <property type="match status" value="2"/>
</dbReference>
<feature type="transmembrane region" description="Helical" evidence="9">
    <location>
        <begin position="133"/>
        <end position="156"/>
    </location>
</feature>
<evidence type="ECO:0000259" key="10">
    <source>
        <dbReference type="Pfam" id="PF07885"/>
    </source>
</evidence>
<keyword evidence="12" id="KW-1185">Reference proteome</keyword>
<dbReference type="GO" id="GO:0015271">
    <property type="term" value="F:outward rectifier potassium channel activity"/>
    <property type="evidence" value="ECO:0007669"/>
    <property type="project" value="TreeGrafter"/>
</dbReference>
<feature type="transmembrane region" description="Helical" evidence="9">
    <location>
        <begin position="104"/>
        <end position="126"/>
    </location>
</feature>
<evidence type="ECO:0000256" key="2">
    <source>
        <dbReference type="ARBA" id="ARBA00022448"/>
    </source>
</evidence>
<dbReference type="InterPro" id="IPR013099">
    <property type="entry name" value="K_chnl_dom"/>
</dbReference>
<feature type="region of interest" description="Disordered" evidence="8">
    <location>
        <begin position="646"/>
        <end position="673"/>
    </location>
</feature>
<dbReference type="Gene3D" id="1.10.287.70">
    <property type="match status" value="2"/>
</dbReference>
<feature type="domain" description="Potassium channel" evidence="10">
    <location>
        <begin position="225"/>
        <end position="296"/>
    </location>
</feature>
<evidence type="ECO:0000256" key="7">
    <source>
        <dbReference type="ARBA" id="ARBA00023303"/>
    </source>
</evidence>
<keyword evidence="2" id="KW-0813">Transport</keyword>
<feature type="transmembrane region" description="Helical" evidence="9">
    <location>
        <begin position="274"/>
        <end position="297"/>
    </location>
</feature>
<dbReference type="AlphaFoldDB" id="A0A0B8N5H8"/>
<dbReference type="EMBL" id="DF933834">
    <property type="protein sequence ID" value="GAM40366.1"/>
    <property type="molecule type" value="Genomic_DNA"/>
</dbReference>
<keyword evidence="6 9" id="KW-0472">Membrane</keyword>
<feature type="transmembrane region" description="Helical" evidence="9">
    <location>
        <begin position="429"/>
        <end position="450"/>
    </location>
</feature>
<dbReference type="SUPFAM" id="SSF81324">
    <property type="entry name" value="Voltage-gated potassium channels"/>
    <property type="match status" value="2"/>
</dbReference>
<dbReference type="GO" id="GO:0022841">
    <property type="term" value="F:potassium ion leak channel activity"/>
    <property type="evidence" value="ECO:0007669"/>
    <property type="project" value="TreeGrafter"/>
</dbReference>
<feature type="compositionally biased region" description="Basic and acidic residues" evidence="8">
    <location>
        <begin position="502"/>
        <end position="520"/>
    </location>
</feature>
<protein>
    <recommendedName>
        <fullName evidence="10">Potassium channel domain-containing protein</fullName>
    </recommendedName>
</protein>
<evidence type="ECO:0000256" key="4">
    <source>
        <dbReference type="ARBA" id="ARBA00022989"/>
    </source>
</evidence>
<feature type="transmembrane region" description="Helical" evidence="9">
    <location>
        <begin position="399"/>
        <end position="417"/>
    </location>
</feature>
<feature type="transmembrane region" description="Helical" evidence="9">
    <location>
        <begin position="219"/>
        <end position="239"/>
    </location>
</feature>
<evidence type="ECO:0000256" key="3">
    <source>
        <dbReference type="ARBA" id="ARBA00022692"/>
    </source>
</evidence>
<evidence type="ECO:0000313" key="11">
    <source>
        <dbReference type="EMBL" id="GAM40366.1"/>
    </source>
</evidence>